<comment type="caution">
    <text evidence="4">The sequence shown here is derived from an EMBL/GenBank/DDBJ whole genome shotgun (WGS) entry which is preliminary data.</text>
</comment>
<dbReference type="Pfam" id="PF07714">
    <property type="entry name" value="PK_Tyr_Ser-Thr"/>
    <property type="match status" value="1"/>
</dbReference>
<protein>
    <recommendedName>
        <fullName evidence="3">Protein kinase domain-containing protein</fullName>
    </recommendedName>
</protein>
<reference evidence="4 5" key="1">
    <citation type="journal article" date="2019" name="BMC Genomics">
        <title>New insights from Opisthorchis felineus genome: update on genomics of the epidemiologically important liver flukes.</title>
        <authorList>
            <person name="Ershov N.I."/>
            <person name="Mordvinov V.A."/>
            <person name="Prokhortchouk E.B."/>
            <person name="Pakharukova M.Y."/>
            <person name="Gunbin K.V."/>
            <person name="Ustyantsev K."/>
            <person name="Genaev M.A."/>
            <person name="Blinov A.G."/>
            <person name="Mazur A."/>
            <person name="Boulygina E."/>
            <person name="Tsygankova S."/>
            <person name="Khrameeva E."/>
            <person name="Chekanov N."/>
            <person name="Fan G."/>
            <person name="Xiao A."/>
            <person name="Zhang H."/>
            <person name="Xu X."/>
            <person name="Yang H."/>
            <person name="Solovyev V."/>
            <person name="Lee S.M."/>
            <person name="Liu X."/>
            <person name="Afonnikov D.A."/>
            <person name="Skryabin K.G."/>
        </authorList>
    </citation>
    <scope>NUCLEOTIDE SEQUENCE [LARGE SCALE GENOMIC DNA]</scope>
    <source>
        <strain evidence="4">AK-0245</strain>
        <tissue evidence="4">Whole organism</tissue>
    </source>
</reference>
<dbReference type="InterPro" id="IPR000719">
    <property type="entry name" value="Prot_kinase_dom"/>
</dbReference>
<keyword evidence="1" id="KW-0547">Nucleotide-binding</keyword>
<feature type="domain" description="Protein kinase" evidence="3">
    <location>
        <begin position="179"/>
        <end position="488"/>
    </location>
</feature>
<accession>A0A4S2LP75</accession>
<dbReference type="InterPro" id="IPR011009">
    <property type="entry name" value="Kinase-like_dom_sf"/>
</dbReference>
<evidence type="ECO:0000256" key="1">
    <source>
        <dbReference type="ARBA" id="ARBA00022741"/>
    </source>
</evidence>
<sequence length="523" mass="59395">MFPTNRRRPEYPIFYRDLERHRRYIHGHIPSPMLFVQQLSKNSKQTLTEAEILQLRGHDGFSLLEIAVERFNPTVATVAKTLNDLELDNALSILIPYVSSSTEREAFRRDIQARRMRASEIIVHQDMNRKLSEIQNPSSHVFLDNAVETPGSVVNYRTNDFFKGGRAMPGTSFDDLVKLLLRLDEQHQTFGPIRFTTDRTDAQNCELGALEFTRKQSTDLTRRTFVCPDDQPRASRAACSELRILQRFRHPGLPPLVGYAYDVHSGSPDIIVLQLFTPHYSIGCLRNLLSAQDSCSKLDAVQRLRILHTTAITLSFLHNNKPDEVCHGNVCSRCIMLTKSMEPILFDFTNAYSPSHSSESEESLDPKTYHYASHLQCSRLFRDIYSFGVLSLEVWLNEEPMAGCWTDNHGSPVVSSGVSLAERVIRSTGTKQTYPLKVSPFKYWTAELHKNVLEFVIPCLDIKQQITANCLEKLSVPNTEIKYPVPAFAKSNIPTVSPVLMGRGYAGRATWHPSTLISDRVPR</sequence>
<keyword evidence="5" id="KW-1185">Reference proteome</keyword>
<dbReference type="Gene3D" id="1.10.510.10">
    <property type="entry name" value="Transferase(Phosphotransferase) domain 1"/>
    <property type="match status" value="1"/>
</dbReference>
<dbReference type="EMBL" id="SJOL01006486">
    <property type="protein sequence ID" value="TGZ65523.1"/>
    <property type="molecule type" value="Genomic_DNA"/>
</dbReference>
<keyword evidence="2" id="KW-0067">ATP-binding</keyword>
<evidence type="ECO:0000256" key="2">
    <source>
        <dbReference type="ARBA" id="ARBA00022840"/>
    </source>
</evidence>
<dbReference type="PROSITE" id="PS50011">
    <property type="entry name" value="PROTEIN_KINASE_DOM"/>
    <property type="match status" value="1"/>
</dbReference>
<proteinExistence type="predicted"/>
<evidence type="ECO:0000313" key="5">
    <source>
        <dbReference type="Proteomes" id="UP000308267"/>
    </source>
</evidence>
<dbReference type="Proteomes" id="UP000308267">
    <property type="component" value="Unassembled WGS sequence"/>
</dbReference>
<name>A0A4S2LP75_OPIFE</name>
<dbReference type="InterPro" id="IPR001245">
    <property type="entry name" value="Ser-Thr/Tyr_kinase_cat_dom"/>
</dbReference>
<evidence type="ECO:0000313" key="4">
    <source>
        <dbReference type="EMBL" id="TGZ65523.1"/>
    </source>
</evidence>
<gene>
    <name evidence="4" type="ORF">CRM22_005833</name>
</gene>
<dbReference type="OrthoDB" id="4062651at2759"/>
<dbReference type="SUPFAM" id="SSF56112">
    <property type="entry name" value="Protein kinase-like (PK-like)"/>
    <property type="match status" value="1"/>
</dbReference>
<dbReference type="PANTHER" id="PTHR27001">
    <property type="entry name" value="OS01G0253100 PROTEIN"/>
    <property type="match status" value="1"/>
</dbReference>
<dbReference type="GO" id="GO:0004672">
    <property type="term" value="F:protein kinase activity"/>
    <property type="evidence" value="ECO:0007669"/>
    <property type="project" value="InterPro"/>
</dbReference>
<dbReference type="GO" id="GO:0005524">
    <property type="term" value="F:ATP binding"/>
    <property type="evidence" value="ECO:0007669"/>
    <property type="project" value="UniProtKB-KW"/>
</dbReference>
<organism evidence="4 5">
    <name type="scientific">Opisthorchis felineus</name>
    <dbReference type="NCBI Taxonomy" id="147828"/>
    <lineage>
        <taxon>Eukaryota</taxon>
        <taxon>Metazoa</taxon>
        <taxon>Spiralia</taxon>
        <taxon>Lophotrochozoa</taxon>
        <taxon>Platyhelminthes</taxon>
        <taxon>Trematoda</taxon>
        <taxon>Digenea</taxon>
        <taxon>Opisthorchiida</taxon>
        <taxon>Opisthorchiata</taxon>
        <taxon>Opisthorchiidae</taxon>
        <taxon>Opisthorchis</taxon>
    </lineage>
</organism>
<dbReference type="PANTHER" id="PTHR27001:SF931">
    <property type="entry name" value="OS11G0664100 PROTEIN"/>
    <property type="match status" value="1"/>
</dbReference>
<evidence type="ECO:0000259" key="3">
    <source>
        <dbReference type="PROSITE" id="PS50011"/>
    </source>
</evidence>
<dbReference type="AlphaFoldDB" id="A0A4S2LP75"/>
<dbReference type="GO" id="GO:0005886">
    <property type="term" value="C:plasma membrane"/>
    <property type="evidence" value="ECO:0007669"/>
    <property type="project" value="TreeGrafter"/>
</dbReference>